<organism evidence="3 4">
    <name type="scientific">Panagrellus redivivus</name>
    <name type="common">Microworm</name>
    <dbReference type="NCBI Taxonomy" id="6233"/>
    <lineage>
        <taxon>Eukaryota</taxon>
        <taxon>Metazoa</taxon>
        <taxon>Ecdysozoa</taxon>
        <taxon>Nematoda</taxon>
        <taxon>Chromadorea</taxon>
        <taxon>Rhabditida</taxon>
        <taxon>Tylenchina</taxon>
        <taxon>Panagrolaimomorpha</taxon>
        <taxon>Panagrolaimoidea</taxon>
        <taxon>Panagrolaimidae</taxon>
        <taxon>Panagrellus</taxon>
    </lineage>
</organism>
<dbReference type="PANTHER" id="PTHR23325">
    <property type="entry name" value="SERUM RESPONSE FACTOR-BINDING"/>
    <property type="match status" value="1"/>
</dbReference>
<evidence type="ECO:0000256" key="2">
    <source>
        <dbReference type="SAM" id="MobiDB-lite"/>
    </source>
</evidence>
<keyword evidence="1" id="KW-0175">Coiled coil</keyword>
<feature type="compositionally biased region" description="Low complexity" evidence="2">
    <location>
        <begin position="426"/>
        <end position="435"/>
    </location>
</feature>
<feature type="compositionally biased region" description="Basic and acidic residues" evidence="2">
    <location>
        <begin position="564"/>
        <end position="574"/>
    </location>
</feature>
<dbReference type="InterPro" id="IPR037393">
    <property type="entry name" value="Bud22/SRFB1"/>
</dbReference>
<feature type="compositionally biased region" description="Gly residues" evidence="2">
    <location>
        <begin position="639"/>
        <end position="657"/>
    </location>
</feature>
<feature type="compositionally biased region" description="Acidic residues" evidence="2">
    <location>
        <begin position="183"/>
        <end position="204"/>
    </location>
</feature>
<feature type="coiled-coil region" evidence="1">
    <location>
        <begin position="6"/>
        <end position="41"/>
    </location>
</feature>
<dbReference type="GO" id="GO:0005634">
    <property type="term" value="C:nucleus"/>
    <property type="evidence" value="ECO:0007669"/>
    <property type="project" value="TreeGrafter"/>
</dbReference>
<reference evidence="4" key="2">
    <citation type="submission" date="2020-10" db="UniProtKB">
        <authorList>
            <consortium name="WormBaseParasite"/>
        </authorList>
    </citation>
    <scope>IDENTIFICATION</scope>
</reference>
<feature type="compositionally biased region" description="Acidic residues" evidence="2">
    <location>
        <begin position="343"/>
        <end position="374"/>
    </location>
</feature>
<accession>A0A7E4W5L0</accession>
<dbReference type="PANTHER" id="PTHR23325:SF1">
    <property type="entry name" value="SERUM RESPONSE FACTOR-BINDING PROTEIN 1"/>
    <property type="match status" value="1"/>
</dbReference>
<feature type="compositionally biased region" description="Basic and acidic residues" evidence="2">
    <location>
        <begin position="585"/>
        <end position="603"/>
    </location>
</feature>
<feature type="compositionally biased region" description="Basic and acidic residues" evidence="2">
    <location>
        <begin position="477"/>
        <end position="504"/>
    </location>
</feature>
<evidence type="ECO:0000256" key="1">
    <source>
        <dbReference type="SAM" id="Coils"/>
    </source>
</evidence>
<feature type="compositionally biased region" description="Low complexity" evidence="2">
    <location>
        <begin position="375"/>
        <end position="403"/>
    </location>
</feature>
<feature type="region of interest" description="Disordered" evidence="2">
    <location>
        <begin position="166"/>
        <end position="686"/>
    </location>
</feature>
<feature type="compositionally biased region" description="Acidic residues" evidence="2">
    <location>
        <begin position="277"/>
        <end position="292"/>
    </location>
</feature>
<dbReference type="GO" id="GO:0030490">
    <property type="term" value="P:maturation of SSU-rRNA"/>
    <property type="evidence" value="ECO:0007669"/>
    <property type="project" value="TreeGrafter"/>
</dbReference>
<proteinExistence type="predicted"/>
<feature type="compositionally biased region" description="Acidic residues" evidence="2">
    <location>
        <begin position="457"/>
        <end position="476"/>
    </location>
</feature>
<feature type="compositionally biased region" description="Acidic residues" evidence="2">
    <location>
        <begin position="324"/>
        <end position="335"/>
    </location>
</feature>
<feature type="compositionally biased region" description="Gly residues" evidence="2">
    <location>
        <begin position="605"/>
        <end position="630"/>
    </location>
</feature>
<sequence length="686" mass="73378">MGKLTADTLNQKLVELRKIVTLAKRREVQKLTRRIESLKKNPKKAKKADKFSEEITQINKKVSADDVSKFALLNTKPLDRLIVEATPAEQRALYKVATDDLVIDFVNKVRKEYPAWATEVPYHLQRLGLASHERKAKKQTEATPAAKKNGATAATPKDVIALKKAKQAAVPGKKGAPAPVVESSDEEDEAEDFDGFEGGEDELGLDLLEFLQTPEGRERAPELLATLKQKLREQGLSVDSDDEENEDGGEEEDEEEEETPAEPKGKAKAVPRLITDSDNESDSDDDEEEDELPASQVKSKVEKKELKPQSFSKADIQKLLSLAEVEDGEDEDVEIDTAALFEDGGEDDEEEDEDVADSDEDIEPESEDEEDMEVDVPVIAKKGNKPQATKGKQPAPKAAQAAVKRSKPASDDTALIKKVNLKDSKSLAASGPPAAKKAKVDPSAKKTTSKLFVESTADSDDEDDNSGNESDDEEDVQEKPQKGFWKGKVDKPQEERGGRFDNNRGRGGFGDRGGRGRDNGFSPRGRGGFGDRGGRGGFGDRGGRGRGGFGDRSPRGRGGFGDRGGFRGGDRDGGGFRGGRGGFRGGDRDGGGFRGGRGGDRGGRGRGGFSPGGRGRGGFGGGDRGGFRGGRGGDRGGFRGRGGFGGDRGGRGGGGAGNVHPSWAAKQQQRSNQGVGGTPKRVVFDD</sequence>
<feature type="compositionally biased region" description="Gly residues" evidence="2">
    <location>
        <begin position="525"/>
        <end position="563"/>
    </location>
</feature>
<evidence type="ECO:0000313" key="3">
    <source>
        <dbReference type="Proteomes" id="UP000492821"/>
    </source>
</evidence>
<dbReference type="Proteomes" id="UP000492821">
    <property type="component" value="Unassembled WGS sequence"/>
</dbReference>
<protein>
    <submittedName>
        <fullName evidence="4">SRF-dependent transcription regulation-associated protein</fullName>
    </submittedName>
</protein>
<feature type="compositionally biased region" description="Acidic residues" evidence="2">
    <location>
        <begin position="239"/>
        <end position="260"/>
    </location>
</feature>
<dbReference type="AlphaFoldDB" id="A0A7E4W5L0"/>
<dbReference type="GO" id="GO:0030686">
    <property type="term" value="C:90S preribosome"/>
    <property type="evidence" value="ECO:0007669"/>
    <property type="project" value="TreeGrafter"/>
</dbReference>
<reference evidence="3" key="1">
    <citation type="journal article" date="2013" name="Genetics">
        <title>The draft genome and transcriptome of Panagrellus redivivus are shaped by the harsh demands of a free-living lifestyle.</title>
        <authorList>
            <person name="Srinivasan J."/>
            <person name="Dillman A.R."/>
            <person name="Macchietto M.G."/>
            <person name="Heikkinen L."/>
            <person name="Lakso M."/>
            <person name="Fracchia K.M."/>
            <person name="Antoshechkin I."/>
            <person name="Mortazavi A."/>
            <person name="Wong G."/>
            <person name="Sternberg P.W."/>
        </authorList>
    </citation>
    <scope>NUCLEOTIDE SEQUENCE [LARGE SCALE GENOMIC DNA]</scope>
    <source>
        <strain evidence="3">MT8872</strain>
    </source>
</reference>
<name>A0A7E4W5L0_PANRE</name>
<evidence type="ECO:0000313" key="4">
    <source>
        <dbReference type="WBParaSite" id="Pan_g636.t1"/>
    </source>
</evidence>
<keyword evidence="3" id="KW-1185">Reference proteome</keyword>
<feature type="region of interest" description="Disordered" evidence="2">
    <location>
        <begin position="131"/>
        <end position="154"/>
    </location>
</feature>
<dbReference type="WBParaSite" id="Pan_g636.t1">
    <property type="protein sequence ID" value="Pan_g636.t1"/>
    <property type="gene ID" value="Pan_g636"/>
</dbReference>
<feature type="compositionally biased region" description="Low complexity" evidence="2">
    <location>
        <begin position="167"/>
        <end position="181"/>
    </location>
</feature>
<feature type="compositionally biased region" description="Gly residues" evidence="2">
    <location>
        <begin position="575"/>
        <end position="584"/>
    </location>
</feature>